<proteinExistence type="predicted"/>
<gene>
    <name evidence="1" type="ORF">PoB_001206500</name>
</gene>
<sequence length="118" mass="13088">MREPDMFTPSGRRYTAIPAVLNTSDHPLPLAEAATARFMRELDPSSSLFLIFKTAKMNEDRDMPYSLHLNYHCVLLCLLFPVLAKAGLVTQKVGGIRGAGTFLRLEGAWVAQWLASPP</sequence>
<reference evidence="1 2" key="1">
    <citation type="journal article" date="2021" name="Elife">
        <title>Chloroplast acquisition without the gene transfer in kleptoplastic sea slugs, Plakobranchus ocellatus.</title>
        <authorList>
            <person name="Maeda T."/>
            <person name="Takahashi S."/>
            <person name="Yoshida T."/>
            <person name="Shimamura S."/>
            <person name="Takaki Y."/>
            <person name="Nagai Y."/>
            <person name="Toyoda A."/>
            <person name="Suzuki Y."/>
            <person name="Arimoto A."/>
            <person name="Ishii H."/>
            <person name="Satoh N."/>
            <person name="Nishiyama T."/>
            <person name="Hasebe M."/>
            <person name="Maruyama T."/>
            <person name="Minagawa J."/>
            <person name="Obokata J."/>
            <person name="Shigenobu S."/>
        </authorList>
    </citation>
    <scope>NUCLEOTIDE SEQUENCE [LARGE SCALE GENOMIC DNA]</scope>
</reference>
<keyword evidence="2" id="KW-1185">Reference proteome</keyword>
<comment type="caution">
    <text evidence="1">The sequence shown here is derived from an EMBL/GenBank/DDBJ whole genome shotgun (WGS) entry which is preliminary data.</text>
</comment>
<accession>A0AAV3YS32</accession>
<evidence type="ECO:0000313" key="1">
    <source>
        <dbReference type="EMBL" id="GFN85559.1"/>
    </source>
</evidence>
<organism evidence="1 2">
    <name type="scientific">Plakobranchus ocellatus</name>
    <dbReference type="NCBI Taxonomy" id="259542"/>
    <lineage>
        <taxon>Eukaryota</taxon>
        <taxon>Metazoa</taxon>
        <taxon>Spiralia</taxon>
        <taxon>Lophotrochozoa</taxon>
        <taxon>Mollusca</taxon>
        <taxon>Gastropoda</taxon>
        <taxon>Heterobranchia</taxon>
        <taxon>Euthyneura</taxon>
        <taxon>Panpulmonata</taxon>
        <taxon>Sacoglossa</taxon>
        <taxon>Placobranchoidea</taxon>
        <taxon>Plakobranchidae</taxon>
        <taxon>Plakobranchus</taxon>
    </lineage>
</organism>
<dbReference type="EMBL" id="BLXT01001417">
    <property type="protein sequence ID" value="GFN85559.1"/>
    <property type="molecule type" value="Genomic_DNA"/>
</dbReference>
<protein>
    <submittedName>
        <fullName evidence="1">Uncharacterized protein</fullName>
    </submittedName>
</protein>
<dbReference type="AlphaFoldDB" id="A0AAV3YS32"/>
<evidence type="ECO:0000313" key="2">
    <source>
        <dbReference type="Proteomes" id="UP000735302"/>
    </source>
</evidence>
<dbReference type="Proteomes" id="UP000735302">
    <property type="component" value="Unassembled WGS sequence"/>
</dbReference>
<name>A0AAV3YS32_9GAST</name>